<keyword evidence="2" id="KW-0677">Repeat</keyword>
<name>A0A1I3FNH4_SELRU</name>
<evidence type="ECO:0000313" key="3">
    <source>
        <dbReference type="EMBL" id="SFI12749.1"/>
    </source>
</evidence>
<dbReference type="EMBL" id="FOQK01000016">
    <property type="protein sequence ID" value="SFI12749.1"/>
    <property type="molecule type" value="Genomic_DNA"/>
</dbReference>
<organism evidence="3 4">
    <name type="scientific">Selenomonas ruminantium</name>
    <dbReference type="NCBI Taxonomy" id="971"/>
    <lineage>
        <taxon>Bacteria</taxon>
        <taxon>Bacillati</taxon>
        <taxon>Bacillota</taxon>
        <taxon>Negativicutes</taxon>
        <taxon>Selenomonadales</taxon>
        <taxon>Selenomonadaceae</taxon>
        <taxon>Selenomonas</taxon>
    </lineage>
</organism>
<dbReference type="AlphaFoldDB" id="A0A1I3FNH4"/>
<sequence>MIHPYNITINSQVIAGKNLTLLKGCTIGNIKGDNGGAPIIGNDVYIGLNSTVIGNIKIGNDVLIAANSFVNFDVPDHSIVIGNPGVVHRKDRATELYITNRIK</sequence>
<dbReference type="GO" id="GO:0016740">
    <property type="term" value="F:transferase activity"/>
    <property type="evidence" value="ECO:0007669"/>
    <property type="project" value="UniProtKB-KW"/>
</dbReference>
<protein>
    <submittedName>
        <fullName evidence="3">Transferase hexapeptide (Six repeat-containing protein)</fullName>
    </submittedName>
</protein>
<dbReference type="SUPFAM" id="SSF51161">
    <property type="entry name" value="Trimeric LpxA-like enzymes"/>
    <property type="match status" value="1"/>
</dbReference>
<dbReference type="InterPro" id="IPR018357">
    <property type="entry name" value="Hexapep_transf_CS"/>
</dbReference>
<dbReference type="Pfam" id="PF00132">
    <property type="entry name" value="Hexapep"/>
    <property type="match status" value="1"/>
</dbReference>
<proteinExistence type="predicted"/>
<evidence type="ECO:0000313" key="4">
    <source>
        <dbReference type="Proteomes" id="UP000183639"/>
    </source>
</evidence>
<accession>A0A1I3FNH4</accession>
<reference evidence="3 4" key="1">
    <citation type="submission" date="2016-10" db="EMBL/GenBank/DDBJ databases">
        <authorList>
            <person name="de Groot N.N."/>
        </authorList>
    </citation>
    <scope>NUCLEOTIDE SEQUENCE [LARGE SCALE GENOMIC DNA]</scope>
    <source>
        <strain evidence="3 4">Z108</strain>
    </source>
</reference>
<keyword evidence="1 3" id="KW-0808">Transferase</keyword>
<dbReference type="InterPro" id="IPR001451">
    <property type="entry name" value="Hexapep"/>
</dbReference>
<gene>
    <name evidence="3" type="ORF">SAMN04487861_11635</name>
</gene>
<dbReference type="InterPro" id="IPR011004">
    <property type="entry name" value="Trimer_LpxA-like_sf"/>
</dbReference>
<dbReference type="PROSITE" id="PS00101">
    <property type="entry name" value="HEXAPEP_TRANSFERASES"/>
    <property type="match status" value="1"/>
</dbReference>
<evidence type="ECO:0000256" key="1">
    <source>
        <dbReference type="ARBA" id="ARBA00022679"/>
    </source>
</evidence>
<dbReference type="Proteomes" id="UP000183639">
    <property type="component" value="Unassembled WGS sequence"/>
</dbReference>
<dbReference type="Gene3D" id="2.160.10.10">
    <property type="entry name" value="Hexapeptide repeat proteins"/>
    <property type="match status" value="1"/>
</dbReference>
<evidence type="ECO:0000256" key="2">
    <source>
        <dbReference type="ARBA" id="ARBA00022737"/>
    </source>
</evidence>
<dbReference type="PANTHER" id="PTHR42811">
    <property type="entry name" value="SERINE ACETYLTRANSFERASE"/>
    <property type="match status" value="1"/>
</dbReference>